<evidence type="ECO:0000313" key="2">
    <source>
        <dbReference type="Proteomes" id="UP001500037"/>
    </source>
</evidence>
<reference evidence="1 2" key="1">
    <citation type="journal article" date="2019" name="Int. J. Syst. Evol. Microbiol.">
        <title>The Global Catalogue of Microorganisms (GCM) 10K type strain sequencing project: providing services to taxonomists for standard genome sequencing and annotation.</title>
        <authorList>
            <consortium name="The Broad Institute Genomics Platform"/>
            <consortium name="The Broad Institute Genome Sequencing Center for Infectious Disease"/>
            <person name="Wu L."/>
            <person name="Ma J."/>
        </authorList>
    </citation>
    <scope>NUCLEOTIDE SEQUENCE [LARGE SCALE GENOMIC DNA]</scope>
    <source>
        <strain evidence="1 2">JCM 13004</strain>
    </source>
</reference>
<dbReference type="EMBL" id="BAAALF010000122">
    <property type="protein sequence ID" value="GAA1256985.1"/>
    <property type="molecule type" value="Genomic_DNA"/>
</dbReference>
<gene>
    <name evidence="1" type="ORF">GCM10009665_54250</name>
</gene>
<organism evidence="1 2">
    <name type="scientific">Kitasatospora nipponensis</name>
    <dbReference type="NCBI Taxonomy" id="258049"/>
    <lineage>
        <taxon>Bacteria</taxon>
        <taxon>Bacillati</taxon>
        <taxon>Actinomycetota</taxon>
        <taxon>Actinomycetes</taxon>
        <taxon>Kitasatosporales</taxon>
        <taxon>Streptomycetaceae</taxon>
        <taxon>Kitasatospora</taxon>
    </lineage>
</organism>
<dbReference type="Proteomes" id="UP001500037">
    <property type="component" value="Unassembled WGS sequence"/>
</dbReference>
<keyword evidence="2" id="KW-1185">Reference proteome</keyword>
<protein>
    <submittedName>
        <fullName evidence="1">CHAT domain-containing protein</fullName>
    </submittedName>
</protein>
<name>A0ABN1WRJ0_9ACTN</name>
<comment type="caution">
    <text evidence="1">The sequence shown here is derived from an EMBL/GenBank/DDBJ whole genome shotgun (WGS) entry which is preliminary data.</text>
</comment>
<proteinExistence type="predicted"/>
<accession>A0ABN1WRJ0</accession>
<sequence>MADDELTPRPVVQVRLADAGDLFLTWRWTSGAQGYGTGQAPAAEVDRAVRALADALPGGEAGVRRAFGAGALAGYDGERALARILAEALWPAGLTEQLRPVAAALGDQRPLVGIQPAPRVAQVPWELLAVGGADEPDVRLLDLADVVTTAPASLRRPHDGAPRPAGDGGAVVLVLDPRVPGFRADSALGSVLGRPGSDPALLALVQRHLDTGRAVPPVADAAQAFRRTDLDRDWLGGALRQGAARLMYVGHVSAAPVGGGQSEDATLHLCCDPRTTGLTEVLRTHRPLSAKDLLLGTLSARADGVAGARLWPAPRRVALIACESGGDLRFAESFGLAAAMLHNGADLITATRWALPTNLAFHQLADVAPSVRPLSEAVVAVDAAHEHPDPVRRLASWQREQLDRWRTDRRVEHSPLLWAALSCLVL</sequence>
<dbReference type="RefSeq" id="WP_344444646.1">
    <property type="nucleotide sequence ID" value="NZ_BAAALF010000122.1"/>
</dbReference>
<evidence type="ECO:0000313" key="1">
    <source>
        <dbReference type="EMBL" id="GAA1256985.1"/>
    </source>
</evidence>